<proteinExistence type="inferred from homology"/>
<dbReference type="GO" id="GO:0016887">
    <property type="term" value="F:ATP hydrolysis activity"/>
    <property type="evidence" value="ECO:0007669"/>
    <property type="project" value="InterPro"/>
</dbReference>
<dbReference type="SUPFAM" id="SSF52540">
    <property type="entry name" value="P-loop containing nucleoside triphosphate hydrolases"/>
    <property type="match status" value="1"/>
</dbReference>
<evidence type="ECO:0000259" key="2">
    <source>
        <dbReference type="PROSITE" id="PS00662"/>
    </source>
</evidence>
<sequence length="223" mass="25043">MIDKIFGVVQHYNATDIHLNVGLPPVVRIAGKLKTLQSDALTAKQTEEIMRTITPPRCQVELSERGSTDFAFSHNENRYRIAAFKQLGRICLVMRSLRQVMFSVDDLHIPQEVRDTILRGRGLFLVTGPTGSGKTTTLASLVDMLNKSTRQHIITIEDPIEILHDHKEAIITQREVGTDVSSYAEGVHRALRQDPDVILIGEIRDPEPTAPRSYGRYVRGPTH</sequence>
<evidence type="ECO:0000313" key="3">
    <source>
        <dbReference type="EMBL" id="MBC8318143.1"/>
    </source>
</evidence>
<dbReference type="EMBL" id="JACNJZ010000133">
    <property type="protein sequence ID" value="MBC8318143.1"/>
    <property type="molecule type" value="Genomic_DNA"/>
</dbReference>
<gene>
    <name evidence="3" type="primary">tadA</name>
    <name evidence="3" type="ORF">H8E41_09570</name>
</gene>
<feature type="domain" description="Bacterial type II secretion system protein E" evidence="2">
    <location>
        <begin position="191"/>
        <end position="205"/>
    </location>
</feature>
<dbReference type="Proteomes" id="UP000614424">
    <property type="component" value="Unassembled WGS sequence"/>
</dbReference>
<dbReference type="InterPro" id="IPR050921">
    <property type="entry name" value="T4SS_GSP_E_ATPase"/>
</dbReference>
<evidence type="ECO:0000256" key="1">
    <source>
        <dbReference type="ARBA" id="ARBA00006611"/>
    </source>
</evidence>
<dbReference type="InterPro" id="IPR027417">
    <property type="entry name" value="P-loop_NTPase"/>
</dbReference>
<feature type="non-terminal residue" evidence="3">
    <location>
        <position position="223"/>
    </location>
</feature>
<dbReference type="PANTHER" id="PTHR30486:SF16">
    <property type="entry name" value="TWITCHING MOTILITY PROTEIN PILT"/>
    <property type="match status" value="1"/>
</dbReference>
<dbReference type="Pfam" id="PF00437">
    <property type="entry name" value="T2SSE"/>
    <property type="match status" value="1"/>
</dbReference>
<dbReference type="Gene3D" id="3.30.450.90">
    <property type="match status" value="1"/>
</dbReference>
<reference evidence="3 4" key="1">
    <citation type="submission" date="2020-08" db="EMBL/GenBank/DDBJ databases">
        <title>Bridging the membrane lipid divide: bacteria of the FCB group superphylum have the potential to synthesize archaeal ether lipids.</title>
        <authorList>
            <person name="Villanueva L."/>
            <person name="Von Meijenfeldt F.A.B."/>
            <person name="Westbye A.B."/>
            <person name="Yadav S."/>
            <person name="Hopmans E.C."/>
            <person name="Dutilh B.E."/>
            <person name="Sinninghe Damste J.S."/>
        </authorList>
    </citation>
    <scope>NUCLEOTIDE SEQUENCE [LARGE SCALE GENOMIC DNA]</scope>
    <source>
        <strain evidence="3">NIOZ-UU47</strain>
    </source>
</reference>
<dbReference type="InterPro" id="IPR001482">
    <property type="entry name" value="T2SS/T4SS_dom"/>
</dbReference>
<evidence type="ECO:0000313" key="4">
    <source>
        <dbReference type="Proteomes" id="UP000614424"/>
    </source>
</evidence>
<protein>
    <submittedName>
        <fullName evidence="3">Flp pilus assembly complex ATPase component TadA</fullName>
    </submittedName>
</protein>
<comment type="similarity">
    <text evidence="1">Belongs to the GSP E family.</text>
</comment>
<organism evidence="3 4">
    <name type="scientific">Candidatus Desulfobia pelagia</name>
    <dbReference type="NCBI Taxonomy" id="2841692"/>
    <lineage>
        <taxon>Bacteria</taxon>
        <taxon>Pseudomonadati</taxon>
        <taxon>Thermodesulfobacteriota</taxon>
        <taxon>Desulfobulbia</taxon>
        <taxon>Desulfobulbales</taxon>
        <taxon>Desulfobulbaceae</taxon>
        <taxon>Candidatus Desulfobia</taxon>
    </lineage>
</organism>
<dbReference type="PANTHER" id="PTHR30486">
    <property type="entry name" value="TWITCHING MOTILITY PROTEIN PILT"/>
    <property type="match status" value="1"/>
</dbReference>
<dbReference type="PROSITE" id="PS00662">
    <property type="entry name" value="T2SP_E"/>
    <property type="match status" value="1"/>
</dbReference>
<dbReference type="Gene3D" id="3.40.50.300">
    <property type="entry name" value="P-loop containing nucleotide triphosphate hydrolases"/>
    <property type="match status" value="1"/>
</dbReference>
<dbReference type="AlphaFoldDB" id="A0A8J6TG23"/>
<comment type="caution">
    <text evidence="3">The sequence shown here is derived from an EMBL/GenBank/DDBJ whole genome shotgun (WGS) entry which is preliminary data.</text>
</comment>
<accession>A0A8J6TG23</accession>
<name>A0A8J6TG23_9BACT</name>